<organism evidence="2 3">
    <name type="scientific">Brassica cretica</name>
    <name type="common">Mustard</name>
    <dbReference type="NCBI Taxonomy" id="69181"/>
    <lineage>
        <taxon>Eukaryota</taxon>
        <taxon>Viridiplantae</taxon>
        <taxon>Streptophyta</taxon>
        <taxon>Embryophyta</taxon>
        <taxon>Tracheophyta</taxon>
        <taxon>Spermatophyta</taxon>
        <taxon>Magnoliopsida</taxon>
        <taxon>eudicotyledons</taxon>
        <taxon>Gunneridae</taxon>
        <taxon>Pentapetalae</taxon>
        <taxon>rosids</taxon>
        <taxon>malvids</taxon>
        <taxon>Brassicales</taxon>
        <taxon>Brassicaceae</taxon>
        <taxon>Brassiceae</taxon>
        <taxon>Brassica</taxon>
    </lineage>
</organism>
<evidence type="ECO:0000313" key="2">
    <source>
        <dbReference type="EMBL" id="KAF3608625.1"/>
    </source>
</evidence>
<sequence length="114" mass="12551">MFASLVALHFTIFVTSSLDSGFLRVCYVGFKGASYLLAGCCVSGALDFIFYPFLTNASPGQDTLCILEIFGASIRDDHRARPSVDIEELISIDILIRTSIDNVARRKPVWSQPT</sequence>
<keyword evidence="1" id="KW-1133">Transmembrane helix</keyword>
<dbReference type="EMBL" id="QGKV02000297">
    <property type="protein sequence ID" value="KAF3608625.1"/>
    <property type="molecule type" value="Genomic_DNA"/>
</dbReference>
<keyword evidence="1" id="KW-0472">Membrane</keyword>
<reference evidence="2 3" key="1">
    <citation type="journal article" date="2020" name="BMC Genomics">
        <title>Intraspecific diversification of the crop wild relative Brassica cretica Lam. using demographic model selection.</title>
        <authorList>
            <person name="Kioukis A."/>
            <person name="Michalopoulou V.A."/>
            <person name="Briers L."/>
            <person name="Pirintsos S."/>
            <person name="Studholme D.J."/>
            <person name="Pavlidis P."/>
            <person name="Sarris P.F."/>
        </authorList>
    </citation>
    <scope>NUCLEOTIDE SEQUENCE [LARGE SCALE GENOMIC DNA]</scope>
    <source>
        <strain evidence="3">cv. PFS-1207/04</strain>
    </source>
</reference>
<name>A0ABQ7EZD2_BRACR</name>
<evidence type="ECO:0000256" key="1">
    <source>
        <dbReference type="SAM" id="Phobius"/>
    </source>
</evidence>
<gene>
    <name evidence="2" type="ORF">DY000_02047796</name>
</gene>
<feature type="transmembrane region" description="Helical" evidence="1">
    <location>
        <begin position="33"/>
        <end position="54"/>
    </location>
</feature>
<protein>
    <submittedName>
        <fullName evidence="2">Uncharacterized protein</fullName>
    </submittedName>
</protein>
<proteinExistence type="predicted"/>
<comment type="caution">
    <text evidence="2">The sequence shown here is derived from an EMBL/GenBank/DDBJ whole genome shotgun (WGS) entry which is preliminary data.</text>
</comment>
<accession>A0ABQ7EZD2</accession>
<keyword evidence="3" id="KW-1185">Reference proteome</keyword>
<evidence type="ECO:0000313" key="3">
    <source>
        <dbReference type="Proteomes" id="UP000266723"/>
    </source>
</evidence>
<keyword evidence="1" id="KW-0812">Transmembrane</keyword>
<dbReference type="Proteomes" id="UP000266723">
    <property type="component" value="Unassembled WGS sequence"/>
</dbReference>